<dbReference type="InterPro" id="IPR006603">
    <property type="entry name" value="PQ-loop_rpt"/>
</dbReference>
<comment type="subcellular location">
    <subcellularLocation>
        <location evidence="1">Endomembrane system</location>
        <topology evidence="1">Multi-pass membrane protein</topology>
    </subcellularLocation>
</comment>
<feature type="transmembrane region" description="Helical" evidence="7">
    <location>
        <begin position="121"/>
        <end position="142"/>
    </location>
</feature>
<dbReference type="EMBL" id="JAVRRG010000009">
    <property type="protein sequence ID" value="KAK5099661.1"/>
    <property type="molecule type" value="Genomic_DNA"/>
</dbReference>
<keyword evidence="9" id="KW-1185">Reference proteome</keyword>
<keyword evidence="6 7" id="KW-0472">Membrane</keyword>
<evidence type="ECO:0000256" key="5">
    <source>
        <dbReference type="ARBA" id="ARBA00022989"/>
    </source>
</evidence>
<feature type="transmembrane region" description="Helical" evidence="7">
    <location>
        <begin position="42"/>
        <end position="63"/>
    </location>
</feature>
<proteinExistence type="predicted"/>
<dbReference type="NCBIfam" id="TIGR00951">
    <property type="entry name" value="2A43"/>
    <property type="match status" value="1"/>
</dbReference>
<evidence type="ECO:0008006" key="10">
    <source>
        <dbReference type="Google" id="ProtNLM"/>
    </source>
</evidence>
<evidence type="ECO:0000256" key="3">
    <source>
        <dbReference type="ARBA" id="ARBA00022692"/>
    </source>
</evidence>
<evidence type="ECO:0000256" key="4">
    <source>
        <dbReference type="ARBA" id="ARBA00022737"/>
    </source>
</evidence>
<keyword evidence="4" id="KW-0677">Repeat</keyword>
<evidence type="ECO:0000256" key="7">
    <source>
        <dbReference type="SAM" id="Phobius"/>
    </source>
</evidence>
<accession>A0ABR0KLC5</accession>
<evidence type="ECO:0000313" key="9">
    <source>
        <dbReference type="Proteomes" id="UP001345013"/>
    </source>
</evidence>
<gene>
    <name evidence="8" type="ORF">LTR24_001320</name>
</gene>
<dbReference type="PANTHER" id="PTHR13131:SF5">
    <property type="entry name" value="CYSTINOSIN"/>
    <property type="match status" value="1"/>
</dbReference>
<name>A0ABR0KLC5_9EURO</name>
<dbReference type="SMART" id="SM00679">
    <property type="entry name" value="CTNS"/>
    <property type="match status" value="2"/>
</dbReference>
<evidence type="ECO:0000313" key="8">
    <source>
        <dbReference type="EMBL" id="KAK5099661.1"/>
    </source>
</evidence>
<sequence length="271" mass="30693">MDEQLAQFLKALSIVSSWSVSFYPQALLNWRRKSTAGLTVDYFALNVVGFTSYTIATACFLYSPKIKEQYALRHPRAPDPTVRFNDLAFAAHAVVMVVMTYSQFYALIWKFDVPKDQRTSSVVRAIILGCMFAVLLASSRAALNDANNDPNPEAWTWIDVIYVFGYIKLVITFCKYVPQAWLNYQRKSTEGWSIGQILFDFTGGVLSLGQLLIDASFQGDWSGVTGNPAKFGLSNISLFFDVIFILQHYVLYRKSPPEEGEDAQRLLQRED</sequence>
<evidence type="ECO:0000256" key="1">
    <source>
        <dbReference type="ARBA" id="ARBA00004127"/>
    </source>
</evidence>
<feature type="transmembrane region" description="Helical" evidence="7">
    <location>
        <begin position="194"/>
        <end position="213"/>
    </location>
</feature>
<feature type="transmembrane region" description="Helical" evidence="7">
    <location>
        <begin position="87"/>
        <end position="109"/>
    </location>
</feature>
<organism evidence="8 9">
    <name type="scientific">Lithohypha guttulata</name>
    <dbReference type="NCBI Taxonomy" id="1690604"/>
    <lineage>
        <taxon>Eukaryota</taxon>
        <taxon>Fungi</taxon>
        <taxon>Dikarya</taxon>
        <taxon>Ascomycota</taxon>
        <taxon>Pezizomycotina</taxon>
        <taxon>Eurotiomycetes</taxon>
        <taxon>Chaetothyriomycetidae</taxon>
        <taxon>Chaetothyriales</taxon>
        <taxon>Trichomeriaceae</taxon>
        <taxon>Lithohypha</taxon>
    </lineage>
</organism>
<keyword evidence="2" id="KW-0813">Transport</keyword>
<dbReference type="Pfam" id="PF04193">
    <property type="entry name" value="PQ-loop"/>
    <property type="match status" value="2"/>
</dbReference>
<feature type="transmembrane region" description="Helical" evidence="7">
    <location>
        <begin position="233"/>
        <end position="252"/>
    </location>
</feature>
<dbReference type="PANTHER" id="PTHR13131">
    <property type="entry name" value="CYSTINOSIN"/>
    <property type="match status" value="1"/>
</dbReference>
<keyword evidence="3 7" id="KW-0812">Transmembrane</keyword>
<evidence type="ECO:0000256" key="6">
    <source>
        <dbReference type="ARBA" id="ARBA00023136"/>
    </source>
</evidence>
<feature type="transmembrane region" description="Helical" evidence="7">
    <location>
        <begin position="154"/>
        <end position="174"/>
    </location>
</feature>
<keyword evidence="5 7" id="KW-1133">Transmembrane helix</keyword>
<dbReference type="InterPro" id="IPR005282">
    <property type="entry name" value="LC_transporter"/>
</dbReference>
<dbReference type="Gene3D" id="1.20.1280.290">
    <property type="match status" value="2"/>
</dbReference>
<protein>
    <recommendedName>
        <fullName evidence="10">Cystinosin</fullName>
    </recommendedName>
</protein>
<evidence type="ECO:0000256" key="2">
    <source>
        <dbReference type="ARBA" id="ARBA00022448"/>
    </source>
</evidence>
<comment type="caution">
    <text evidence="8">The sequence shown here is derived from an EMBL/GenBank/DDBJ whole genome shotgun (WGS) entry which is preliminary data.</text>
</comment>
<dbReference type="Proteomes" id="UP001345013">
    <property type="component" value="Unassembled WGS sequence"/>
</dbReference>
<reference evidence="8 9" key="1">
    <citation type="submission" date="2023-08" db="EMBL/GenBank/DDBJ databases">
        <title>Black Yeasts Isolated from many extreme environments.</title>
        <authorList>
            <person name="Coleine C."/>
            <person name="Stajich J.E."/>
            <person name="Selbmann L."/>
        </authorList>
    </citation>
    <scope>NUCLEOTIDE SEQUENCE [LARGE SCALE GENOMIC DNA]</scope>
    <source>
        <strain evidence="8 9">CCFEE 5885</strain>
    </source>
</reference>